<comment type="similarity">
    <text evidence="2 6">Belongs to the proteasome subunit S1 family.</text>
</comment>
<dbReference type="OrthoDB" id="261572at2759"/>
<dbReference type="Proteomes" id="UP000095038">
    <property type="component" value="Unassembled WGS sequence"/>
</dbReference>
<proteinExistence type="inferred from homology"/>
<dbReference type="GO" id="GO:0034515">
    <property type="term" value="C:proteasome storage granule"/>
    <property type="evidence" value="ECO:0007669"/>
    <property type="project" value="EnsemblFungi"/>
</dbReference>
<dbReference type="InterPro" id="IPR040623">
    <property type="entry name" value="RPN2_C"/>
</dbReference>
<dbReference type="FunFam" id="1.25.10.10:FF:000017">
    <property type="entry name" value="26S proteasome non-ATPase regulatory subunit 1"/>
    <property type="match status" value="1"/>
</dbReference>
<evidence type="ECO:0000256" key="3">
    <source>
        <dbReference type="ARBA" id="ARBA00015684"/>
    </source>
</evidence>
<evidence type="ECO:0000256" key="6">
    <source>
        <dbReference type="PIRNR" id="PIRNR015947"/>
    </source>
</evidence>
<dbReference type="GO" id="GO:0030234">
    <property type="term" value="F:enzyme regulator activity"/>
    <property type="evidence" value="ECO:0007669"/>
    <property type="project" value="UniProtKB-UniRule"/>
</dbReference>
<evidence type="ECO:0000256" key="2">
    <source>
        <dbReference type="ARBA" id="ARBA00006308"/>
    </source>
</evidence>
<dbReference type="PANTHER" id="PTHR10943">
    <property type="entry name" value="26S PROTEASOME NON-ATPASE REGULATORY SUBUNIT"/>
    <property type="match status" value="1"/>
</dbReference>
<keyword evidence="4" id="KW-0677">Repeat</keyword>
<keyword evidence="5 6" id="KW-0647">Proteasome</keyword>
<evidence type="ECO:0000256" key="4">
    <source>
        <dbReference type="ARBA" id="ARBA00022737"/>
    </source>
</evidence>
<dbReference type="Pfam" id="PF21505">
    <property type="entry name" value="RPN2_N"/>
    <property type="match status" value="1"/>
</dbReference>
<dbReference type="InterPro" id="IPR016024">
    <property type="entry name" value="ARM-type_fold"/>
</dbReference>
<dbReference type="RefSeq" id="XP_020045543.1">
    <property type="nucleotide sequence ID" value="XM_020193811.1"/>
</dbReference>
<protein>
    <recommendedName>
        <fullName evidence="3 6">26S proteasome regulatory subunit RPN2</fullName>
    </recommendedName>
</protein>
<evidence type="ECO:0000259" key="9">
    <source>
        <dbReference type="Pfam" id="PF21505"/>
    </source>
</evidence>
<evidence type="ECO:0000259" key="8">
    <source>
        <dbReference type="Pfam" id="PF18004"/>
    </source>
</evidence>
<dbReference type="InterPro" id="IPR016642">
    <property type="entry name" value="26S_Psome_Rpn2"/>
</dbReference>
<dbReference type="InParanoid" id="A0A1D2VC83"/>
<dbReference type="STRING" id="1344418.A0A1D2VC83"/>
<dbReference type="Pfam" id="PF18004">
    <property type="entry name" value="RPN2_C"/>
    <property type="match status" value="1"/>
</dbReference>
<sequence length="966" mass="107909">MALTSAAPYLALLQEDDPTLKSYSLTSLNGIVDQLWPEISNNLAEIEELYEDESFKDRELAALIASKVYYNLDVYDLAVKYALVAGGKFDITEKSEFAETIISKAVETYIKLSQKAFTYPEKSISIDKNLIKIVEKMTENCCAKNEWKLALGIALESYRYDVIESIISKQFDAANEEAALSLINYVVSTCSSTIIDNKLFRFHVLRNILHYALNKDINDYVLFSKLIIQLNDYQLAINIIYSLLLKKEKSKNLVAYQIAFDLVQSASQQLLDGAIESINEHPDQEFQKIKKILTGVPTCDFNITFLYKNDHTDNKILDKSKAVLDGKSSIYHNALTFQNAFMHCGTTNDQFIRNNLDWLAKARNWSKFSAAAALGVIHKGNLSQGKTILEPYLPEKGGSAYSQGGSLYGLGLVFAGHGREILNYIRKHIVSGANSNEEDVVSHGACLGVGVAGMASSNLITYDRLKNVLFSESATSGEAAAISMGLVMLGSGDPESLTEMLEYAEQTQHENIVRGLAMGIALLNYGREIEADKIIDTLLDHQNYHLRYGGAFTIALAYCGTGSNSAVKKLLHVAVSDSSDDVRRASVIALGFVLLREYTTVPTIVELLSESHNPHVRYGTAMALGISCAGRGYAPAIEVLEPLSKDPVDFVRQGALIAMSMILIQQNEKTFPKVKEIKELFSTYLSNKQMSIVRFGSAIAHGIIDAGGQNVTIQLENNQTGTLNMKAIVGLAVFVQYWYWFPLTHFLSLSFQPTSIIGVREDLKIPKFEINCHTKQEIFDYPPAFQEKTGKVLEKVEKAVLSTTVKANVRAKLNKAKKEREGDKKEKDIELKEKETAKKEILVEKMDIDDEKVKLPTKDGTEQLETDITSSEDEQITTVRFTKDAYKIQNMTRVLPQQLKYISFDKEGRFVPIRKFRGNDGVVILVDKQPGEKCQFNRTVRQIYDTEAPIPEPFILSKEDMLVESD</sequence>
<feature type="domain" description="26S proteasome regulatory subunit RPN2 C-terminal" evidence="8">
    <location>
        <begin position="754"/>
        <end position="935"/>
    </location>
</feature>
<dbReference type="SUPFAM" id="SSF48371">
    <property type="entry name" value="ARM repeat"/>
    <property type="match status" value="1"/>
</dbReference>
<dbReference type="GO" id="GO:0004175">
    <property type="term" value="F:endopeptidase activity"/>
    <property type="evidence" value="ECO:0007669"/>
    <property type="project" value="EnsemblFungi"/>
</dbReference>
<feature type="coiled-coil region" evidence="7">
    <location>
        <begin position="806"/>
        <end position="835"/>
    </location>
</feature>
<accession>A0A1D2VC83</accession>
<dbReference type="GO" id="GO:0031625">
    <property type="term" value="F:ubiquitin protein ligase binding"/>
    <property type="evidence" value="ECO:0007669"/>
    <property type="project" value="EnsemblFungi"/>
</dbReference>
<dbReference type="Pfam" id="PF13646">
    <property type="entry name" value="HEAT_2"/>
    <property type="match status" value="1"/>
</dbReference>
<dbReference type="InterPro" id="IPR048570">
    <property type="entry name" value="PSMD1_RPN2_N"/>
</dbReference>
<dbReference type="FunCoup" id="A0A1D2VC83">
    <property type="interactions" value="1442"/>
</dbReference>
<dbReference type="GO" id="GO:0043248">
    <property type="term" value="P:proteasome assembly"/>
    <property type="evidence" value="ECO:0007669"/>
    <property type="project" value="EnsemblFungi"/>
</dbReference>
<keyword evidence="7" id="KW-0175">Coiled coil</keyword>
<dbReference type="GO" id="GO:0008540">
    <property type="term" value="C:proteasome regulatory particle, base subcomplex"/>
    <property type="evidence" value="ECO:0007669"/>
    <property type="project" value="UniProtKB-UniRule"/>
</dbReference>
<dbReference type="GO" id="GO:0042176">
    <property type="term" value="P:regulation of protein catabolic process"/>
    <property type="evidence" value="ECO:0007669"/>
    <property type="project" value="UniProtKB-UniRule"/>
</dbReference>
<dbReference type="Gene3D" id="1.25.10.10">
    <property type="entry name" value="Leucine-rich Repeat Variant"/>
    <property type="match status" value="1"/>
</dbReference>
<feature type="domain" description="26S proteasome non-ATPase regulatory subunit 1/RPN2 N-terminal" evidence="9">
    <location>
        <begin position="4"/>
        <end position="310"/>
    </location>
</feature>
<dbReference type="GeneID" id="30967447"/>
<dbReference type="PIRSF" id="PIRSF015947">
    <property type="entry name" value="26S_Psome_Rpn2"/>
    <property type="match status" value="1"/>
</dbReference>
<dbReference type="EMBL" id="KV454487">
    <property type="protein sequence ID" value="ODV59236.1"/>
    <property type="molecule type" value="Genomic_DNA"/>
</dbReference>
<organism evidence="10 11">
    <name type="scientific">Ascoidea rubescens DSM 1968</name>
    <dbReference type="NCBI Taxonomy" id="1344418"/>
    <lineage>
        <taxon>Eukaryota</taxon>
        <taxon>Fungi</taxon>
        <taxon>Dikarya</taxon>
        <taxon>Ascomycota</taxon>
        <taxon>Saccharomycotina</taxon>
        <taxon>Saccharomycetes</taxon>
        <taxon>Ascoideaceae</taxon>
        <taxon>Ascoidea</taxon>
    </lineage>
</organism>
<comment type="function">
    <text evidence="1 6">Acts as a regulatory subunit of the 26S proteasome which is involved in the ATP-dependent degradation of ubiquitinated proteins.</text>
</comment>
<dbReference type="InterPro" id="IPR011989">
    <property type="entry name" value="ARM-like"/>
</dbReference>
<evidence type="ECO:0000313" key="11">
    <source>
        <dbReference type="Proteomes" id="UP000095038"/>
    </source>
</evidence>
<evidence type="ECO:0000256" key="1">
    <source>
        <dbReference type="ARBA" id="ARBA00002187"/>
    </source>
</evidence>
<gene>
    <name evidence="10" type="ORF">ASCRUDRAFT_77315</name>
</gene>
<dbReference type="GO" id="GO:0043161">
    <property type="term" value="P:proteasome-mediated ubiquitin-dependent protein catabolic process"/>
    <property type="evidence" value="ECO:0007669"/>
    <property type="project" value="EnsemblFungi"/>
</dbReference>
<dbReference type="AlphaFoldDB" id="A0A1D2VC83"/>
<dbReference type="PANTHER" id="PTHR10943:SF2">
    <property type="entry name" value="26S PROTEASOME NON-ATPASE REGULATORY SUBUNIT 1"/>
    <property type="match status" value="1"/>
</dbReference>
<reference evidence="11" key="1">
    <citation type="submission" date="2016-05" db="EMBL/GenBank/DDBJ databases">
        <title>Comparative genomics of biotechnologically important yeasts.</title>
        <authorList>
            <consortium name="DOE Joint Genome Institute"/>
            <person name="Riley R."/>
            <person name="Haridas S."/>
            <person name="Wolfe K.H."/>
            <person name="Lopes M.R."/>
            <person name="Hittinger C.T."/>
            <person name="Goker M."/>
            <person name="Salamov A."/>
            <person name="Wisecaver J."/>
            <person name="Long T.M."/>
            <person name="Aerts A.L."/>
            <person name="Barry K."/>
            <person name="Choi C."/>
            <person name="Clum A."/>
            <person name="Coughlan A.Y."/>
            <person name="Deshpande S."/>
            <person name="Douglass A.P."/>
            <person name="Hanson S.J."/>
            <person name="Klenk H.-P."/>
            <person name="Labutti K."/>
            <person name="Lapidus A."/>
            <person name="Lindquist E."/>
            <person name="Lipzen A."/>
            <person name="Meier-Kolthoff J.P."/>
            <person name="Ohm R.A."/>
            <person name="Otillar R.P."/>
            <person name="Pangilinan J."/>
            <person name="Peng Y."/>
            <person name="Rokas A."/>
            <person name="Rosa C.A."/>
            <person name="Scheuner C."/>
            <person name="Sibirny A.A."/>
            <person name="Slot J.C."/>
            <person name="Stielow J.B."/>
            <person name="Sun H."/>
            <person name="Kurtzman C.P."/>
            <person name="Blackwell M."/>
            <person name="Grigoriev I.V."/>
            <person name="Jeffries T.W."/>
        </authorList>
    </citation>
    <scope>NUCLEOTIDE SEQUENCE [LARGE SCALE GENOMIC DNA]</scope>
    <source>
        <strain evidence="11">DSM 1968</strain>
    </source>
</reference>
<keyword evidence="11" id="KW-1185">Reference proteome</keyword>
<evidence type="ECO:0000313" key="10">
    <source>
        <dbReference type="EMBL" id="ODV59236.1"/>
    </source>
</evidence>
<evidence type="ECO:0000256" key="5">
    <source>
        <dbReference type="ARBA" id="ARBA00022942"/>
    </source>
</evidence>
<evidence type="ECO:0000256" key="7">
    <source>
        <dbReference type="SAM" id="Coils"/>
    </source>
</evidence>
<dbReference type="Pfam" id="PF01851">
    <property type="entry name" value="PC_rep"/>
    <property type="match status" value="2"/>
</dbReference>
<dbReference type="GO" id="GO:0005634">
    <property type="term" value="C:nucleus"/>
    <property type="evidence" value="ECO:0007669"/>
    <property type="project" value="EnsemblFungi"/>
</dbReference>
<name>A0A1D2VC83_9ASCO</name>
<dbReference type="InterPro" id="IPR002015">
    <property type="entry name" value="Proteasome/cyclosome_rpt"/>
</dbReference>